<name>A0ABQ1ZMV8_9BACL</name>
<reference evidence="2" key="1">
    <citation type="journal article" date="2019" name="Int. J. Syst. Evol. Microbiol.">
        <title>The Global Catalogue of Microorganisms (GCM) 10K type strain sequencing project: providing services to taxonomists for standard genome sequencing and annotation.</title>
        <authorList>
            <consortium name="The Broad Institute Genomics Platform"/>
            <consortium name="The Broad Institute Genome Sequencing Center for Infectious Disease"/>
            <person name="Wu L."/>
            <person name="Ma J."/>
        </authorList>
    </citation>
    <scope>NUCLEOTIDE SEQUENCE [LARGE SCALE GENOMIC DNA]</scope>
    <source>
        <strain evidence="2">CCM 8702</strain>
    </source>
</reference>
<accession>A0ABQ1ZMV8</accession>
<evidence type="ECO:0000313" key="1">
    <source>
        <dbReference type="EMBL" id="GGH69547.1"/>
    </source>
</evidence>
<sequence>MKIEQLILACIQEKPGISAEKIVACLNEIQSDLQIDVNGNFRILVYRQLRTLKKRRNVHNKGDRWYRINPNK</sequence>
<evidence type="ECO:0000313" key="2">
    <source>
        <dbReference type="Proteomes" id="UP000605427"/>
    </source>
</evidence>
<organism evidence="1 2">
    <name type="scientific">Saccharibacillus endophyticus</name>
    <dbReference type="NCBI Taxonomy" id="2060666"/>
    <lineage>
        <taxon>Bacteria</taxon>
        <taxon>Bacillati</taxon>
        <taxon>Bacillota</taxon>
        <taxon>Bacilli</taxon>
        <taxon>Bacillales</taxon>
        <taxon>Paenibacillaceae</taxon>
        <taxon>Saccharibacillus</taxon>
    </lineage>
</organism>
<keyword evidence="2" id="KW-1185">Reference proteome</keyword>
<dbReference type="EMBL" id="BMDD01000001">
    <property type="protein sequence ID" value="GGH69547.1"/>
    <property type="molecule type" value="Genomic_DNA"/>
</dbReference>
<gene>
    <name evidence="1" type="ORF">GCM10007362_04730</name>
</gene>
<comment type="caution">
    <text evidence="1">The sequence shown here is derived from an EMBL/GenBank/DDBJ whole genome shotgun (WGS) entry which is preliminary data.</text>
</comment>
<proteinExistence type="predicted"/>
<dbReference type="Proteomes" id="UP000605427">
    <property type="component" value="Unassembled WGS sequence"/>
</dbReference>
<protein>
    <submittedName>
        <fullName evidence="1">Uncharacterized protein</fullName>
    </submittedName>
</protein>